<organism evidence="12 13">
    <name type="scientific">Blastopirellula marina</name>
    <dbReference type="NCBI Taxonomy" id="124"/>
    <lineage>
        <taxon>Bacteria</taxon>
        <taxon>Pseudomonadati</taxon>
        <taxon>Planctomycetota</taxon>
        <taxon>Planctomycetia</taxon>
        <taxon>Pirellulales</taxon>
        <taxon>Pirellulaceae</taxon>
        <taxon>Blastopirellula</taxon>
    </lineage>
</organism>
<dbReference type="AlphaFoldDB" id="A0A2S8FGP2"/>
<evidence type="ECO:0000256" key="9">
    <source>
        <dbReference type="ARBA" id="ARBA00039149"/>
    </source>
</evidence>
<keyword evidence="3 11" id="KW-0479">Metal-binding</keyword>
<feature type="binding site" evidence="11">
    <location>
        <position position="193"/>
    </location>
    <ligand>
        <name>Zn(2+)</name>
        <dbReference type="ChEBI" id="CHEBI:29105"/>
    </ligand>
</feature>
<comment type="cofactor">
    <cofactor evidence="11">
        <name>Zn(2+)</name>
        <dbReference type="ChEBI" id="CHEBI:29105"/>
    </cofactor>
    <text evidence="11">Binds 1 zinc ion per subunit.</text>
</comment>
<proteinExistence type="inferred from homology"/>
<gene>
    <name evidence="11 12" type="primary">queC</name>
    <name evidence="12" type="ORF">C5Y96_13490</name>
</gene>
<dbReference type="Proteomes" id="UP000240009">
    <property type="component" value="Unassembled WGS sequence"/>
</dbReference>
<dbReference type="Pfam" id="PF06508">
    <property type="entry name" value="QueC"/>
    <property type="match status" value="1"/>
</dbReference>
<dbReference type="InterPro" id="IPR018317">
    <property type="entry name" value="QueC"/>
</dbReference>
<reference evidence="12 13" key="1">
    <citation type="submission" date="2018-02" db="EMBL/GenBank/DDBJ databases">
        <title>Comparative genomes isolates from brazilian mangrove.</title>
        <authorList>
            <person name="Araujo J.E."/>
            <person name="Taketani R.G."/>
            <person name="Silva M.C.P."/>
            <person name="Loureco M.V."/>
            <person name="Andreote F.D."/>
        </authorList>
    </citation>
    <scope>NUCLEOTIDE SEQUENCE [LARGE SCALE GENOMIC DNA]</scope>
    <source>
        <strain evidence="12 13">HEX-2 MGV</strain>
    </source>
</reference>
<dbReference type="EC" id="6.3.4.20" evidence="9 11"/>
<keyword evidence="5 11" id="KW-0671">Queuosine biosynthesis</keyword>
<comment type="similarity">
    <text evidence="8 11">Belongs to the QueC family.</text>
</comment>
<comment type="catalytic activity">
    <reaction evidence="10 11">
        <text>7-carboxy-7-carbaguanine + NH4(+) + 2 ATP = 7-cyano-7-carbaguanine + 2 AMP + 2 diphosphate + 2 H(+)</text>
        <dbReference type="Rhea" id="RHEA:27982"/>
        <dbReference type="ChEBI" id="CHEBI:15378"/>
        <dbReference type="ChEBI" id="CHEBI:28938"/>
        <dbReference type="ChEBI" id="CHEBI:30616"/>
        <dbReference type="ChEBI" id="CHEBI:33019"/>
        <dbReference type="ChEBI" id="CHEBI:45075"/>
        <dbReference type="ChEBI" id="CHEBI:61036"/>
        <dbReference type="ChEBI" id="CHEBI:456215"/>
        <dbReference type="EC" id="6.3.4.20"/>
    </reaction>
</comment>
<sequence length="221" mass="24356">MAKVVAVVSGGMDSATLLYHMLDAGHQCWAISVDYGQRHVKELDYARQLCEGVNVPHQIADLSAINPIFGNNSLSGREMEVPEGHYAEESMKQTVVPNRNMILLSVAIAWAASNKCAAVAYGAHSGDHAIYPDCRPEFADAMDVAARLCDWNPIELWRPFVHMDKGEIAKRGVQLGVPYEKTWTCYKGLEKHCGKCGACVERKEAFSAHNLIDPTNYSDST</sequence>
<evidence type="ECO:0000256" key="7">
    <source>
        <dbReference type="ARBA" id="ARBA00022840"/>
    </source>
</evidence>
<feature type="binding site" evidence="11">
    <location>
        <position position="185"/>
    </location>
    <ligand>
        <name>Zn(2+)</name>
        <dbReference type="ChEBI" id="CHEBI:29105"/>
    </ligand>
</feature>
<dbReference type="GO" id="GO:0016879">
    <property type="term" value="F:ligase activity, forming carbon-nitrogen bonds"/>
    <property type="evidence" value="ECO:0007669"/>
    <property type="project" value="UniProtKB-UniRule"/>
</dbReference>
<evidence type="ECO:0000256" key="1">
    <source>
        <dbReference type="ARBA" id="ARBA00005061"/>
    </source>
</evidence>
<evidence type="ECO:0000256" key="11">
    <source>
        <dbReference type="HAMAP-Rule" id="MF_01633"/>
    </source>
</evidence>
<evidence type="ECO:0000313" key="13">
    <source>
        <dbReference type="Proteomes" id="UP000240009"/>
    </source>
</evidence>
<comment type="pathway">
    <text evidence="1 11">Purine metabolism; 7-cyano-7-deazaguanine biosynthesis.</text>
</comment>
<dbReference type="GO" id="GO:0008616">
    <property type="term" value="P:tRNA queuosine(34) biosynthetic process"/>
    <property type="evidence" value="ECO:0007669"/>
    <property type="project" value="UniProtKB-UniRule"/>
</dbReference>
<keyword evidence="6 11" id="KW-0862">Zinc</keyword>
<dbReference type="EMBL" id="PUIA01000037">
    <property type="protein sequence ID" value="PQO31348.1"/>
    <property type="molecule type" value="Genomic_DNA"/>
</dbReference>
<accession>A0A2S8FGP2</accession>
<dbReference type="PANTHER" id="PTHR42914">
    <property type="entry name" value="7-CYANO-7-DEAZAGUANINE SYNTHASE"/>
    <property type="match status" value="1"/>
</dbReference>
<protein>
    <recommendedName>
        <fullName evidence="9 11">7-cyano-7-deazaguanine synthase</fullName>
        <ecNumber evidence="9 11">6.3.4.20</ecNumber>
    </recommendedName>
    <alternativeName>
        <fullName evidence="11">7-cyano-7-carbaguanine synthase</fullName>
    </alternativeName>
    <alternativeName>
        <fullName evidence="11">PreQ(0) synthase</fullName>
    </alternativeName>
    <alternativeName>
        <fullName evidence="11">Queuosine biosynthesis protein QueC</fullName>
    </alternativeName>
</protein>
<evidence type="ECO:0000256" key="6">
    <source>
        <dbReference type="ARBA" id="ARBA00022833"/>
    </source>
</evidence>
<name>A0A2S8FGP2_9BACT</name>
<feature type="binding site" evidence="11">
    <location>
        <begin position="8"/>
        <end position="18"/>
    </location>
    <ligand>
        <name>ATP</name>
        <dbReference type="ChEBI" id="CHEBI:30616"/>
    </ligand>
</feature>
<evidence type="ECO:0000256" key="3">
    <source>
        <dbReference type="ARBA" id="ARBA00022723"/>
    </source>
</evidence>
<dbReference type="GO" id="GO:0008270">
    <property type="term" value="F:zinc ion binding"/>
    <property type="evidence" value="ECO:0007669"/>
    <property type="project" value="UniProtKB-UniRule"/>
</dbReference>
<dbReference type="CDD" id="cd01995">
    <property type="entry name" value="QueC-like"/>
    <property type="match status" value="1"/>
</dbReference>
<evidence type="ECO:0000256" key="4">
    <source>
        <dbReference type="ARBA" id="ARBA00022741"/>
    </source>
</evidence>
<dbReference type="Gene3D" id="3.40.50.620">
    <property type="entry name" value="HUPs"/>
    <property type="match status" value="1"/>
</dbReference>
<evidence type="ECO:0000256" key="10">
    <source>
        <dbReference type="ARBA" id="ARBA00047890"/>
    </source>
</evidence>
<evidence type="ECO:0000313" key="12">
    <source>
        <dbReference type="EMBL" id="PQO31348.1"/>
    </source>
</evidence>
<evidence type="ECO:0000256" key="8">
    <source>
        <dbReference type="ARBA" id="ARBA00037993"/>
    </source>
</evidence>
<dbReference type="NCBIfam" id="TIGR00364">
    <property type="entry name" value="7-cyano-7-deazaguanine synthase QueC"/>
    <property type="match status" value="1"/>
</dbReference>
<feature type="binding site" evidence="11">
    <location>
        <position position="199"/>
    </location>
    <ligand>
        <name>Zn(2+)</name>
        <dbReference type="ChEBI" id="CHEBI:29105"/>
    </ligand>
</feature>
<dbReference type="OrthoDB" id="9789567at2"/>
<feature type="binding site" evidence="11">
    <location>
        <position position="196"/>
    </location>
    <ligand>
        <name>Zn(2+)</name>
        <dbReference type="ChEBI" id="CHEBI:29105"/>
    </ligand>
</feature>
<dbReference type="SUPFAM" id="SSF52402">
    <property type="entry name" value="Adenine nucleotide alpha hydrolases-like"/>
    <property type="match status" value="1"/>
</dbReference>
<comment type="function">
    <text evidence="11">Catalyzes the ATP-dependent conversion of 7-carboxy-7-deazaguanine (CDG) to 7-cyano-7-deazaguanine (preQ(0)).</text>
</comment>
<evidence type="ECO:0000256" key="2">
    <source>
        <dbReference type="ARBA" id="ARBA00022598"/>
    </source>
</evidence>
<dbReference type="InterPro" id="IPR014729">
    <property type="entry name" value="Rossmann-like_a/b/a_fold"/>
</dbReference>
<keyword evidence="4 11" id="KW-0547">Nucleotide-binding</keyword>
<dbReference type="PIRSF" id="PIRSF006293">
    <property type="entry name" value="ExsB"/>
    <property type="match status" value="1"/>
</dbReference>
<keyword evidence="2 11" id="KW-0436">Ligase</keyword>
<dbReference type="RefSeq" id="WP_105354129.1">
    <property type="nucleotide sequence ID" value="NZ_PUIA01000037.1"/>
</dbReference>
<dbReference type="UniPathway" id="UPA00391"/>
<comment type="caution">
    <text evidence="12">The sequence shown here is derived from an EMBL/GenBank/DDBJ whole genome shotgun (WGS) entry which is preliminary data.</text>
</comment>
<dbReference type="PANTHER" id="PTHR42914:SF1">
    <property type="entry name" value="7-CYANO-7-DEAZAGUANINE SYNTHASE"/>
    <property type="match status" value="1"/>
</dbReference>
<evidence type="ECO:0000256" key="5">
    <source>
        <dbReference type="ARBA" id="ARBA00022785"/>
    </source>
</evidence>
<dbReference type="GO" id="GO:0005524">
    <property type="term" value="F:ATP binding"/>
    <property type="evidence" value="ECO:0007669"/>
    <property type="project" value="UniProtKB-UniRule"/>
</dbReference>
<keyword evidence="7 11" id="KW-0067">ATP-binding</keyword>
<dbReference type="HAMAP" id="MF_01633">
    <property type="entry name" value="QueC"/>
    <property type="match status" value="1"/>
</dbReference>